<reference evidence="3 4" key="1">
    <citation type="submission" date="2024-04" db="EMBL/GenBank/DDBJ databases">
        <title>Draft genome sequence of Pseudoxanthomonas putridarboris WD12.</title>
        <authorList>
            <person name="Oh J."/>
        </authorList>
    </citation>
    <scope>NUCLEOTIDE SEQUENCE [LARGE SCALE GENOMIC DNA]</scope>
    <source>
        <strain evidence="3 4">WD12</strain>
    </source>
</reference>
<protein>
    <submittedName>
        <fullName evidence="3">Prolyl oligopeptidase family serine peptidase</fullName>
    </submittedName>
</protein>
<dbReference type="InterPro" id="IPR029058">
    <property type="entry name" value="AB_hydrolase_fold"/>
</dbReference>
<proteinExistence type="predicted"/>
<keyword evidence="1" id="KW-0378">Hydrolase</keyword>
<dbReference type="PANTHER" id="PTHR42776">
    <property type="entry name" value="SERINE PEPTIDASE S9 FAMILY MEMBER"/>
    <property type="match status" value="1"/>
</dbReference>
<dbReference type="Gene3D" id="2.120.10.30">
    <property type="entry name" value="TolB, C-terminal domain"/>
    <property type="match status" value="1"/>
</dbReference>
<accession>A0ABU9IV55</accession>
<dbReference type="Gene3D" id="3.40.50.1820">
    <property type="entry name" value="alpha/beta hydrolase"/>
    <property type="match status" value="1"/>
</dbReference>
<comment type="caution">
    <text evidence="3">The sequence shown here is derived from an EMBL/GenBank/DDBJ whole genome shotgun (WGS) entry which is preliminary data.</text>
</comment>
<dbReference type="PANTHER" id="PTHR42776:SF27">
    <property type="entry name" value="DIPEPTIDYL PEPTIDASE FAMILY MEMBER 6"/>
    <property type="match status" value="1"/>
</dbReference>
<dbReference type="SUPFAM" id="SSF69304">
    <property type="entry name" value="Tricorn protease N-terminal domain"/>
    <property type="match status" value="1"/>
</dbReference>
<name>A0ABU9IV55_9GAMM</name>
<organism evidence="3 4">
    <name type="scientific">Pseudoxanthomonas putridarboris</name>
    <dbReference type="NCBI Taxonomy" id="752605"/>
    <lineage>
        <taxon>Bacteria</taxon>
        <taxon>Pseudomonadati</taxon>
        <taxon>Pseudomonadota</taxon>
        <taxon>Gammaproteobacteria</taxon>
        <taxon>Lysobacterales</taxon>
        <taxon>Lysobacteraceae</taxon>
        <taxon>Pseudoxanthomonas</taxon>
    </lineage>
</organism>
<evidence type="ECO:0000313" key="3">
    <source>
        <dbReference type="EMBL" id="MEL1262853.1"/>
    </source>
</evidence>
<dbReference type="InterPro" id="IPR001375">
    <property type="entry name" value="Peptidase_S9_cat"/>
</dbReference>
<sequence>MGKNKLSVPGRVAPVFEKPITSMIRLRVTIPVLAAVLAVLLSMQSVAAERHPMTVDDMLQVEGNTGAAAGDPAGRWLVFERLRPYGQSDDFSFRTYAAYHSGHQLWRYNPKSGRAPELLPGVDPAPHSYLQGFSSSGRFLAVMQYRLGALSLAAYDMTAEKLVPFKPAPAFSRDGAHNPVWISDDELVFAALPEGEAPELTSVRAQTGRTLAKAWEDAWRGDVVTASEVRSVAEDLSDQQEAGRLVRANARTGGTRVFAEGLFADLRVSPDGRWLAALAVSKPRSTDPAKLQEDDPRRYRLALFDLRTGEKRSLAPGLELFPYTIAWAPDGRHLAAFGWTPEQTPRDGRFYVIDVQSGGAVRYDHVGLDLVSERERGWLQRPERVSFLGDALAMFARRIPASEDQAPRFTYQDVRPAGLSKPDWYVLSADGTSRNLTANLPGVSGIPVHAGDGSLTVVADDGVYRLHADDPHRRLSPELPGRFRFLPSGTFATRSNVIRSEYGNEALFNVTGKGQTKIVMVDLREGHEGENVVIDAPSAEATPLAGSLASRAVLFRAEDGQASRLLVAEGGSAAAPREIARLNAHLAEVDLGTWKAVSYEVQDPNGGASQAIESCVLLPPGYRGGHPLPLIVEVYPNTTPRCKDGGERIENPIAVSPYLWAGKGYAYARLSTPRALIRTDDGSIAGMPRVVEAGVEALVKEGLADPERMVLYGFSQGGVSALYTAAYSKKFKAVIAMNSWADLFSHYFGANGVYSSVYGKYFGDFGRYDSVAGSDFGIGRTPFEDPETYIRNSPVFLAPQIDAPVMLVHSDMDSFSMSQFDEMYGALTRAGKDVRYVRYWGEGHAPSSPANIRDLWSRMSDFLTENGVAPRDP</sequence>
<evidence type="ECO:0000313" key="4">
    <source>
        <dbReference type="Proteomes" id="UP001459204"/>
    </source>
</evidence>
<dbReference type="EMBL" id="JBBWWT010000001">
    <property type="protein sequence ID" value="MEL1262853.1"/>
    <property type="molecule type" value="Genomic_DNA"/>
</dbReference>
<keyword evidence="4" id="KW-1185">Reference proteome</keyword>
<gene>
    <name evidence="3" type="ORF">AAD027_00500</name>
</gene>
<dbReference type="InterPro" id="IPR011042">
    <property type="entry name" value="6-blade_b-propeller_TolB-like"/>
</dbReference>
<dbReference type="RefSeq" id="WP_341724055.1">
    <property type="nucleotide sequence ID" value="NZ_JBBWWT010000001.1"/>
</dbReference>
<feature type="domain" description="Peptidase S9 prolyl oligopeptidase catalytic" evidence="2">
    <location>
        <begin position="693"/>
        <end position="865"/>
    </location>
</feature>
<dbReference type="Proteomes" id="UP001459204">
    <property type="component" value="Unassembled WGS sequence"/>
</dbReference>
<evidence type="ECO:0000256" key="1">
    <source>
        <dbReference type="ARBA" id="ARBA00022801"/>
    </source>
</evidence>
<evidence type="ECO:0000259" key="2">
    <source>
        <dbReference type="Pfam" id="PF00326"/>
    </source>
</evidence>
<dbReference type="SUPFAM" id="SSF53474">
    <property type="entry name" value="alpha/beta-Hydrolases"/>
    <property type="match status" value="1"/>
</dbReference>
<dbReference type="Pfam" id="PF00326">
    <property type="entry name" value="Peptidase_S9"/>
    <property type="match status" value="1"/>
</dbReference>